<dbReference type="Proteomes" id="UP000230069">
    <property type="component" value="Unassembled WGS sequence"/>
</dbReference>
<reference evidence="1 2" key="1">
    <citation type="submission" date="2017-09" db="EMBL/GenBank/DDBJ databases">
        <title>WGS assembly of Aquilegia coerulea Goldsmith.</title>
        <authorList>
            <person name="Hodges S."/>
            <person name="Kramer E."/>
            <person name="Nordborg M."/>
            <person name="Tomkins J."/>
            <person name="Borevitz J."/>
            <person name="Derieg N."/>
            <person name="Yan J."/>
            <person name="Mihaltcheva S."/>
            <person name="Hayes R.D."/>
            <person name="Rokhsar D."/>
        </authorList>
    </citation>
    <scope>NUCLEOTIDE SEQUENCE [LARGE SCALE GENOMIC DNA]</scope>
    <source>
        <strain evidence="2">cv. Goldsmith</strain>
    </source>
</reference>
<protein>
    <submittedName>
        <fullName evidence="1">Uncharacterized protein</fullName>
    </submittedName>
</protein>
<dbReference type="AlphaFoldDB" id="A0A2G5C7Y9"/>
<dbReference type="InParanoid" id="A0A2G5C7Y9"/>
<evidence type="ECO:0000313" key="1">
    <source>
        <dbReference type="EMBL" id="PIA27371.1"/>
    </source>
</evidence>
<proteinExistence type="predicted"/>
<organism evidence="1 2">
    <name type="scientific">Aquilegia coerulea</name>
    <name type="common">Rocky mountain columbine</name>
    <dbReference type="NCBI Taxonomy" id="218851"/>
    <lineage>
        <taxon>Eukaryota</taxon>
        <taxon>Viridiplantae</taxon>
        <taxon>Streptophyta</taxon>
        <taxon>Embryophyta</taxon>
        <taxon>Tracheophyta</taxon>
        <taxon>Spermatophyta</taxon>
        <taxon>Magnoliopsida</taxon>
        <taxon>Ranunculales</taxon>
        <taxon>Ranunculaceae</taxon>
        <taxon>Thalictroideae</taxon>
        <taxon>Aquilegia</taxon>
    </lineage>
</organism>
<sequence>MFNIVSKNELYEPKHFRNIPGALRILQVDNVETNLKAKVVKACVDNSITDEKKAFFGGFLRCMWEYTYDAWQSYHLNNKPKETISTSTVRASAILRPQLHPVQHQ</sequence>
<gene>
    <name evidence="1" type="ORF">AQUCO_07800005v1</name>
</gene>
<dbReference type="EMBL" id="KZ305095">
    <property type="protein sequence ID" value="PIA27371.1"/>
    <property type="molecule type" value="Genomic_DNA"/>
</dbReference>
<evidence type="ECO:0000313" key="2">
    <source>
        <dbReference type="Proteomes" id="UP000230069"/>
    </source>
</evidence>
<name>A0A2G5C7Y9_AQUCA</name>
<keyword evidence="2" id="KW-1185">Reference proteome</keyword>
<accession>A0A2G5C7Y9</accession>